<reference evidence="2 3" key="1">
    <citation type="submission" date="2020-10" db="EMBL/GenBank/DDBJ databases">
        <title>Sequencing the genomes of 1000 actinobacteria strains.</title>
        <authorList>
            <person name="Klenk H.-P."/>
        </authorList>
    </citation>
    <scope>NUCLEOTIDE SEQUENCE [LARGE SCALE GENOMIC DNA]</scope>
    <source>
        <strain evidence="2 3">DSM 46744</strain>
    </source>
</reference>
<dbReference type="InterPro" id="IPR037217">
    <property type="entry name" value="Trp/Indoleamine_2_3_dOase-like"/>
</dbReference>
<accession>A0ABR9JTK6</accession>
<dbReference type="RefSeq" id="WP_192760367.1">
    <property type="nucleotide sequence ID" value="NZ_JADBDZ010000001.1"/>
</dbReference>
<comment type="caution">
    <text evidence="2">The sequence shown here is derived from an EMBL/GenBank/DDBJ whole genome shotgun (WGS) entry which is preliminary data.</text>
</comment>
<evidence type="ECO:0000313" key="2">
    <source>
        <dbReference type="EMBL" id="MBE1533904.1"/>
    </source>
</evidence>
<protein>
    <submittedName>
        <fullName evidence="2">Tryptophan 2,3-dioxygenase</fullName>
    </submittedName>
</protein>
<feature type="region of interest" description="Disordered" evidence="1">
    <location>
        <begin position="89"/>
        <end position="108"/>
    </location>
</feature>
<dbReference type="SUPFAM" id="SSF140959">
    <property type="entry name" value="Indolic compounds 2,3-dioxygenase-like"/>
    <property type="match status" value="1"/>
</dbReference>
<evidence type="ECO:0000313" key="3">
    <source>
        <dbReference type="Proteomes" id="UP000627838"/>
    </source>
</evidence>
<dbReference type="Gene3D" id="1.20.58.480">
    <property type="match status" value="2"/>
</dbReference>
<sequence>MRHTATIKEVLDFDVAAYVAAARATGRQHLDPAMRGRMAELYLDVRDVLARPDTPAGGRERRVLRLAELVLQSEWKLAGGGEETARDAAGRAFPRGATGPGPRGKRYQPYGNVRLLNHVLGTSRHASDVTIEHRCRRALAFLVSSWDGYERRSAAGAETWGGQDRPADEAIGERLRRLAAIAAAIGEEPAPCAAVPAPRWERYLGADGRPNVLEYLVNLPQTRKHEENTFLRVIHLTEVTTWAILARTVAANGWLTAGRWAPAARCLEAAAETAALQHEIMLVLRRTMSVEHFLGFREETGNASAVQMASAQTLHIHLLGVHPAKVEALGGIEENAYLLLYLNRRFRPLRALLADLPRGDERAARVLAAARTLDERLWQWRRLHLGLAYRYLPREVKGSGGTDGAPYLAGFYHDRLFDEDGEVHPQPVPVAMPPVAGWVRARPVFSPLN</sequence>
<keyword evidence="3" id="KW-1185">Reference proteome</keyword>
<organism evidence="2 3">
    <name type="scientific">Actinomadura algeriensis</name>
    <dbReference type="NCBI Taxonomy" id="1679523"/>
    <lineage>
        <taxon>Bacteria</taxon>
        <taxon>Bacillati</taxon>
        <taxon>Actinomycetota</taxon>
        <taxon>Actinomycetes</taxon>
        <taxon>Streptosporangiales</taxon>
        <taxon>Thermomonosporaceae</taxon>
        <taxon>Actinomadura</taxon>
    </lineage>
</organism>
<gene>
    <name evidence="2" type="ORF">H4W34_003737</name>
</gene>
<dbReference type="Proteomes" id="UP000627838">
    <property type="component" value="Unassembled WGS sequence"/>
</dbReference>
<proteinExistence type="predicted"/>
<dbReference type="EMBL" id="JADBDZ010000001">
    <property type="protein sequence ID" value="MBE1533904.1"/>
    <property type="molecule type" value="Genomic_DNA"/>
</dbReference>
<evidence type="ECO:0000256" key="1">
    <source>
        <dbReference type="SAM" id="MobiDB-lite"/>
    </source>
</evidence>
<name>A0ABR9JTK6_9ACTN</name>